<dbReference type="Proteomes" id="UP000245048">
    <property type="component" value="Unassembled WGS sequence"/>
</dbReference>
<evidence type="ECO:0000313" key="3">
    <source>
        <dbReference type="EMBL" id="PWC28403.1"/>
    </source>
</evidence>
<dbReference type="RefSeq" id="WP_109517225.1">
    <property type="nucleotide sequence ID" value="NZ_PDOA01000007.1"/>
</dbReference>
<dbReference type="OrthoDB" id="7259266at2"/>
<protein>
    <submittedName>
        <fullName evidence="3">Uncharacterized protein</fullName>
    </submittedName>
</protein>
<reference evidence="4" key="1">
    <citation type="submission" date="2017-10" db="EMBL/GenBank/DDBJ databases">
        <authorList>
            <person name="Toshchakov S.V."/>
            <person name="Goeva M.A."/>
        </authorList>
    </citation>
    <scope>NUCLEOTIDE SEQUENCE [LARGE SCALE GENOMIC DNA]</scope>
    <source>
        <strain evidence="4">JR1/69-1-13</strain>
    </source>
</reference>
<sequence>MMQRDELTRVKARIKALTEKTVSNGCTEAEAMAAAEMAGRLLERYALSMDEIEVRQARCVQAEVPLAGRQRRPIDGCVPAVARFCGCKVWLSRDEDGARYVFFGFESDVALATYLFAVIERGMQTELEHFRHAHPALRGVPLRQASVSYQQGMAGRIAERLEAMLAAREAEVAAQRSDSTALMIVKHRVVEDAFRETTIRLVATRRAGIRANGAYRQGYAAGDRINLNRPVGGRTRDVLP</sequence>
<dbReference type="AlphaFoldDB" id="A0A2U1V3E9"/>
<organism evidence="3 4">
    <name type="scientific">Teichococcus aestuarii</name>
    <dbReference type="NCBI Taxonomy" id="568898"/>
    <lineage>
        <taxon>Bacteria</taxon>
        <taxon>Pseudomonadati</taxon>
        <taxon>Pseudomonadota</taxon>
        <taxon>Alphaproteobacteria</taxon>
        <taxon>Acetobacterales</taxon>
        <taxon>Roseomonadaceae</taxon>
        <taxon>Roseomonas</taxon>
    </lineage>
</organism>
<dbReference type="InterPro" id="IPR024498">
    <property type="entry name" value="DUF2786"/>
</dbReference>
<dbReference type="Pfam" id="PF10979">
    <property type="entry name" value="DUF2786"/>
    <property type="match status" value="1"/>
</dbReference>
<accession>A0A2U1V3E9</accession>
<dbReference type="Pfam" id="PF23771">
    <property type="entry name" value="DUF7168"/>
    <property type="match status" value="1"/>
</dbReference>
<dbReference type="EMBL" id="PDOA01000007">
    <property type="protein sequence ID" value="PWC28403.1"/>
    <property type="molecule type" value="Genomic_DNA"/>
</dbReference>
<evidence type="ECO:0000259" key="1">
    <source>
        <dbReference type="Pfam" id="PF10979"/>
    </source>
</evidence>
<dbReference type="InterPro" id="IPR055592">
    <property type="entry name" value="DUF7168"/>
</dbReference>
<feature type="domain" description="DUF7168" evidence="2">
    <location>
        <begin position="67"/>
        <end position="178"/>
    </location>
</feature>
<evidence type="ECO:0000313" key="4">
    <source>
        <dbReference type="Proteomes" id="UP000245048"/>
    </source>
</evidence>
<keyword evidence="4" id="KW-1185">Reference proteome</keyword>
<proteinExistence type="predicted"/>
<evidence type="ECO:0000259" key="2">
    <source>
        <dbReference type="Pfam" id="PF23771"/>
    </source>
</evidence>
<name>A0A2U1V3E9_9PROT</name>
<comment type="caution">
    <text evidence="3">The sequence shown here is derived from an EMBL/GenBank/DDBJ whole genome shotgun (WGS) entry which is preliminary data.</text>
</comment>
<gene>
    <name evidence="3" type="ORF">CR165_11930</name>
</gene>
<feature type="domain" description="DUF2786" evidence="1">
    <location>
        <begin position="9"/>
        <end position="49"/>
    </location>
</feature>